<dbReference type="Pfam" id="PF01094">
    <property type="entry name" value="ANF_receptor"/>
    <property type="match status" value="1"/>
</dbReference>
<feature type="transmembrane region" description="Helical" evidence="5">
    <location>
        <begin position="233"/>
        <end position="255"/>
    </location>
</feature>
<protein>
    <submittedName>
        <fullName evidence="7">Natriuretic peptide receptor 3</fullName>
    </submittedName>
</protein>
<dbReference type="Ensembl" id="ENSPMAT00000007014.1">
    <property type="protein sequence ID" value="ENSPMAP00000006983.1"/>
    <property type="gene ID" value="ENSPMAG00000006343.1"/>
</dbReference>
<name>S4RP47_PETMA</name>
<dbReference type="InterPro" id="IPR052612">
    <property type="entry name" value="ANP_Clearance_Receptor"/>
</dbReference>
<evidence type="ECO:0000313" key="7">
    <source>
        <dbReference type="Ensembl" id="ENSPMAP00000006983.1"/>
    </source>
</evidence>
<reference evidence="7" key="2">
    <citation type="submission" date="2025-09" db="UniProtKB">
        <authorList>
            <consortium name="Ensembl"/>
        </authorList>
    </citation>
    <scope>IDENTIFICATION</scope>
</reference>
<dbReference type="PANTHER" id="PTHR44755">
    <property type="entry name" value="NATRIURETIC PEPTIDE RECEPTOR 3-RELATED"/>
    <property type="match status" value="1"/>
</dbReference>
<dbReference type="GO" id="GO:0038023">
    <property type="term" value="F:signaling receptor activity"/>
    <property type="evidence" value="ECO:0007669"/>
    <property type="project" value="TreeGrafter"/>
</dbReference>
<accession>S4RP47</accession>
<sequence>VAVICASADTVRNIMLEAQRKGMTNGDFVFFNIELFNSTIYAGNGNWLRDDGRNDEARRAFRALKTVTLLRSVRPEFEEFTVAMRQRSLVQHGFDYGNDQVNMFVEGFHDAMVLYSLALHDALSGAGNQQAEPPSGLEVTRLMWNRTFQGIAGPVSIDDNGDREGDFSVLGMTDGDTGKQEVFKNYYLTSPRVSLRSGVTSPWPPVKLKTSRRWVVAQDPSAACTLHVVRSSAVSGVVIGGFVLCAAVLIAAYVVRRALCGGRRRYTVVVMRRSRLHGEDLEKHSRLREDSVRSHFSEA</sequence>
<dbReference type="GO" id="GO:0017046">
    <property type="term" value="F:peptide hormone binding"/>
    <property type="evidence" value="ECO:0007669"/>
    <property type="project" value="TreeGrafter"/>
</dbReference>
<evidence type="ECO:0000256" key="3">
    <source>
        <dbReference type="ARBA" id="ARBA00022989"/>
    </source>
</evidence>
<dbReference type="Gene3D" id="3.40.50.2300">
    <property type="match status" value="1"/>
</dbReference>
<dbReference type="GeneTree" id="ENSGT00440000033872"/>
<dbReference type="GO" id="GO:0007165">
    <property type="term" value="P:signal transduction"/>
    <property type="evidence" value="ECO:0007669"/>
    <property type="project" value="TreeGrafter"/>
</dbReference>
<organism evidence="7">
    <name type="scientific">Petromyzon marinus</name>
    <name type="common">Sea lamprey</name>
    <dbReference type="NCBI Taxonomy" id="7757"/>
    <lineage>
        <taxon>Eukaryota</taxon>
        <taxon>Metazoa</taxon>
        <taxon>Chordata</taxon>
        <taxon>Craniata</taxon>
        <taxon>Vertebrata</taxon>
        <taxon>Cyclostomata</taxon>
        <taxon>Hyperoartia</taxon>
        <taxon>Petromyzontiformes</taxon>
        <taxon>Petromyzontidae</taxon>
        <taxon>Petromyzon</taxon>
    </lineage>
</organism>
<evidence type="ECO:0000256" key="1">
    <source>
        <dbReference type="ARBA" id="ARBA00004370"/>
    </source>
</evidence>
<dbReference type="InterPro" id="IPR001828">
    <property type="entry name" value="ANF_lig-bd_rcpt"/>
</dbReference>
<dbReference type="SUPFAM" id="SSF53822">
    <property type="entry name" value="Periplasmic binding protein-like I"/>
    <property type="match status" value="1"/>
</dbReference>
<proteinExistence type="predicted"/>
<comment type="subcellular location">
    <subcellularLocation>
        <location evidence="1">Membrane</location>
    </subcellularLocation>
</comment>
<dbReference type="HOGENOM" id="CLU_074366_0_0_1"/>
<dbReference type="PANTHER" id="PTHR44755:SF11">
    <property type="entry name" value="ATRIAL NATRIURETIC PEPTIDE RECEPTOR 3 ISOFORM X1"/>
    <property type="match status" value="1"/>
</dbReference>
<dbReference type="AlphaFoldDB" id="S4RP47"/>
<dbReference type="STRING" id="7757.ENSPMAP00000006983"/>
<dbReference type="OMA" id="SSPCKSX"/>
<evidence type="ECO:0000256" key="2">
    <source>
        <dbReference type="ARBA" id="ARBA00022692"/>
    </source>
</evidence>
<feature type="domain" description="Receptor ligand binding region" evidence="6">
    <location>
        <begin position="1"/>
        <end position="174"/>
    </location>
</feature>
<evidence type="ECO:0000256" key="5">
    <source>
        <dbReference type="SAM" id="Phobius"/>
    </source>
</evidence>
<dbReference type="InterPro" id="IPR028082">
    <property type="entry name" value="Peripla_BP_I"/>
</dbReference>
<reference evidence="7" key="1">
    <citation type="submission" date="2025-08" db="UniProtKB">
        <authorList>
            <consortium name="Ensembl"/>
        </authorList>
    </citation>
    <scope>IDENTIFICATION</scope>
</reference>
<evidence type="ECO:0000259" key="6">
    <source>
        <dbReference type="Pfam" id="PF01094"/>
    </source>
</evidence>
<keyword evidence="2 5" id="KW-0812">Transmembrane</keyword>
<dbReference type="GO" id="GO:0016020">
    <property type="term" value="C:membrane"/>
    <property type="evidence" value="ECO:0007669"/>
    <property type="project" value="UniProtKB-SubCell"/>
</dbReference>
<keyword evidence="4 5" id="KW-0472">Membrane</keyword>
<keyword evidence="3 5" id="KW-1133">Transmembrane helix</keyword>
<evidence type="ECO:0000256" key="4">
    <source>
        <dbReference type="ARBA" id="ARBA00023136"/>
    </source>
</evidence>